<feature type="signal peptide" evidence="1">
    <location>
        <begin position="1"/>
        <end position="22"/>
    </location>
</feature>
<dbReference type="AlphaFoldDB" id="A0AAD5UYK3"/>
<organism evidence="2 3">
    <name type="scientific">Meripilus lineatus</name>
    <dbReference type="NCBI Taxonomy" id="2056292"/>
    <lineage>
        <taxon>Eukaryota</taxon>
        <taxon>Fungi</taxon>
        <taxon>Dikarya</taxon>
        <taxon>Basidiomycota</taxon>
        <taxon>Agaricomycotina</taxon>
        <taxon>Agaricomycetes</taxon>
        <taxon>Polyporales</taxon>
        <taxon>Meripilaceae</taxon>
        <taxon>Meripilus</taxon>
    </lineage>
</organism>
<evidence type="ECO:0008006" key="4">
    <source>
        <dbReference type="Google" id="ProtNLM"/>
    </source>
</evidence>
<dbReference type="InterPro" id="IPR008972">
    <property type="entry name" value="Cupredoxin"/>
</dbReference>
<accession>A0AAD5UYK3</accession>
<protein>
    <recommendedName>
        <fullName evidence="4">Extracellular serine-rich protein</fullName>
    </recommendedName>
</protein>
<evidence type="ECO:0000313" key="3">
    <source>
        <dbReference type="Proteomes" id="UP001212997"/>
    </source>
</evidence>
<gene>
    <name evidence="2" type="ORF">NLI96_g10254</name>
</gene>
<sequence length="198" mass="20703">MFLRLAFSVSLLLSAGLNTAGAESQTVNVAPGNNGTEPLFVPAHFDASNGTSVLIYFPNVGPYHSFTQSSFDKPCTPLQDSENVTIGFDSGLTSATEWELTITNATIPIYFFSKGPNQCGQGMVGAINAPQNGTGSYDEFYAAAVKLNGTAITVPDTTPILTGVGAAATGPPRGLGERSDLQFSVEGFMPLEGYVTSF</sequence>
<dbReference type="Gene3D" id="2.60.40.420">
    <property type="entry name" value="Cupredoxins - blue copper proteins"/>
    <property type="match status" value="1"/>
</dbReference>
<keyword evidence="3" id="KW-1185">Reference proteome</keyword>
<dbReference type="PANTHER" id="PTHR34883:SF15">
    <property type="entry name" value="EXTRACELLULAR SERINE-RICH PROTEIN"/>
    <property type="match status" value="1"/>
</dbReference>
<dbReference type="Proteomes" id="UP001212997">
    <property type="component" value="Unassembled WGS sequence"/>
</dbReference>
<comment type="caution">
    <text evidence="2">The sequence shown here is derived from an EMBL/GenBank/DDBJ whole genome shotgun (WGS) entry which is preliminary data.</text>
</comment>
<reference evidence="2" key="1">
    <citation type="submission" date="2022-07" db="EMBL/GenBank/DDBJ databases">
        <title>Genome Sequence of Physisporinus lineatus.</title>
        <authorList>
            <person name="Buettner E."/>
        </authorList>
    </citation>
    <scope>NUCLEOTIDE SEQUENCE</scope>
    <source>
        <strain evidence="2">VT162</strain>
    </source>
</reference>
<keyword evidence="1" id="KW-0732">Signal</keyword>
<dbReference type="InterPro" id="IPR052953">
    <property type="entry name" value="Ser-rich/MCO-related"/>
</dbReference>
<evidence type="ECO:0000256" key="1">
    <source>
        <dbReference type="SAM" id="SignalP"/>
    </source>
</evidence>
<dbReference type="SUPFAM" id="SSF49503">
    <property type="entry name" value="Cupredoxins"/>
    <property type="match status" value="1"/>
</dbReference>
<feature type="chain" id="PRO_5042229717" description="Extracellular serine-rich protein" evidence="1">
    <location>
        <begin position="23"/>
        <end position="198"/>
    </location>
</feature>
<dbReference type="PANTHER" id="PTHR34883">
    <property type="entry name" value="SERINE-RICH PROTEIN, PUTATIVE-RELATED-RELATED"/>
    <property type="match status" value="1"/>
</dbReference>
<proteinExistence type="predicted"/>
<dbReference type="EMBL" id="JANAWD010000568">
    <property type="protein sequence ID" value="KAJ3477744.1"/>
    <property type="molecule type" value="Genomic_DNA"/>
</dbReference>
<evidence type="ECO:0000313" key="2">
    <source>
        <dbReference type="EMBL" id="KAJ3477744.1"/>
    </source>
</evidence>
<dbReference type="CDD" id="cd00920">
    <property type="entry name" value="Cupredoxin"/>
    <property type="match status" value="1"/>
</dbReference>
<name>A0AAD5UYK3_9APHY</name>